<feature type="region of interest" description="Disordered" evidence="1">
    <location>
        <begin position="65"/>
        <end position="106"/>
    </location>
</feature>
<protein>
    <submittedName>
        <fullName evidence="2">Uncharacterized protein</fullName>
    </submittedName>
</protein>
<evidence type="ECO:0000256" key="1">
    <source>
        <dbReference type="SAM" id="MobiDB-lite"/>
    </source>
</evidence>
<dbReference type="Ensembl" id="ENSBMST00010012859.1">
    <property type="protein sequence ID" value="ENSBMSP00010011574.1"/>
    <property type="gene ID" value="ENSBMSG00010008471.1"/>
</dbReference>
<evidence type="ECO:0000313" key="2">
    <source>
        <dbReference type="Ensembl" id="ENSBMSP00010011574.1"/>
    </source>
</evidence>
<sequence length="106" mass="11538">MEFIKTKIFCSSKNLHTLEVTGQETVAQIKAHVASLEGIAQVVLPRVSVGPATCLEVKSMVPWPVLGSKRSDSQGGQTGEKEDGPEQREGGCLHVKERGFRRNHPS</sequence>
<proteinExistence type="predicted"/>
<organism evidence="2">
    <name type="scientific">Balaenoptera musculus</name>
    <name type="common">Blue whale</name>
    <dbReference type="NCBI Taxonomy" id="9771"/>
    <lineage>
        <taxon>Eukaryota</taxon>
        <taxon>Metazoa</taxon>
        <taxon>Chordata</taxon>
        <taxon>Craniata</taxon>
        <taxon>Vertebrata</taxon>
        <taxon>Euteleostomi</taxon>
        <taxon>Mammalia</taxon>
        <taxon>Eutheria</taxon>
        <taxon>Laurasiatheria</taxon>
        <taxon>Artiodactyla</taxon>
        <taxon>Whippomorpha</taxon>
        <taxon>Cetacea</taxon>
        <taxon>Mysticeti</taxon>
        <taxon>Balaenopteridae</taxon>
        <taxon>Balaenoptera</taxon>
    </lineage>
</organism>
<accession>A0A8C0HYB4</accession>
<dbReference type="AlphaFoldDB" id="A0A8C0HYB4"/>
<name>A0A8C0HYB4_BALMU</name>
<feature type="compositionally biased region" description="Basic and acidic residues" evidence="1">
    <location>
        <begin position="79"/>
        <end position="100"/>
    </location>
</feature>
<reference evidence="2" key="1">
    <citation type="submission" date="2023-09" db="UniProtKB">
        <authorList>
            <consortium name="Ensembl"/>
        </authorList>
    </citation>
    <scope>IDENTIFICATION</scope>
</reference>